<evidence type="ECO:0000313" key="3">
    <source>
        <dbReference type="EMBL" id="GMI03242.1"/>
    </source>
</evidence>
<reference evidence="4" key="1">
    <citation type="journal article" date="2023" name="Commun. Biol.">
        <title>Genome analysis of Parmales, the sister group of diatoms, reveals the evolutionary specialization of diatoms from phago-mixotrophs to photoautotrophs.</title>
        <authorList>
            <person name="Ban H."/>
            <person name="Sato S."/>
            <person name="Yoshikawa S."/>
            <person name="Yamada K."/>
            <person name="Nakamura Y."/>
            <person name="Ichinomiya M."/>
            <person name="Sato N."/>
            <person name="Blanc-Mathieu R."/>
            <person name="Endo H."/>
            <person name="Kuwata A."/>
            <person name="Ogata H."/>
        </authorList>
    </citation>
    <scope>NUCLEOTIDE SEQUENCE [LARGE SCALE GENOMIC DNA]</scope>
    <source>
        <strain evidence="4">NIES 3700</strain>
    </source>
</reference>
<keyword evidence="4" id="KW-1185">Reference proteome</keyword>
<dbReference type="Pfam" id="PF01969">
    <property type="entry name" value="Ni_insertion"/>
    <property type="match status" value="1"/>
</dbReference>
<evidence type="ECO:0000256" key="1">
    <source>
        <dbReference type="ARBA" id="ARBA00022596"/>
    </source>
</evidence>
<gene>
    <name evidence="3" type="ORF">TrLO_g15010</name>
</gene>
<organism evidence="3 4">
    <name type="scientific">Triparma laevis f. longispina</name>
    <dbReference type="NCBI Taxonomy" id="1714387"/>
    <lineage>
        <taxon>Eukaryota</taxon>
        <taxon>Sar</taxon>
        <taxon>Stramenopiles</taxon>
        <taxon>Ochrophyta</taxon>
        <taxon>Bolidophyceae</taxon>
        <taxon>Parmales</taxon>
        <taxon>Triparmaceae</taxon>
        <taxon>Triparma</taxon>
    </lineage>
</organism>
<accession>A0A9W7C4Q7</accession>
<dbReference type="EMBL" id="BRXW01000054">
    <property type="protein sequence ID" value="GMI03242.1"/>
    <property type="molecule type" value="Genomic_DNA"/>
</dbReference>
<keyword evidence="1" id="KW-0533">Nickel</keyword>
<dbReference type="Proteomes" id="UP001165122">
    <property type="component" value="Unassembled WGS sequence"/>
</dbReference>
<feature type="region of interest" description="Disordered" evidence="2">
    <location>
        <begin position="100"/>
        <end position="161"/>
    </location>
</feature>
<dbReference type="AlphaFoldDB" id="A0A9W7C4Q7"/>
<dbReference type="InterPro" id="IPR002822">
    <property type="entry name" value="Ni_insertion"/>
</dbReference>
<dbReference type="OrthoDB" id="44529at2759"/>
<evidence type="ECO:0008006" key="5">
    <source>
        <dbReference type="Google" id="ProtNLM"/>
    </source>
</evidence>
<dbReference type="PANTHER" id="PTHR36566">
    <property type="entry name" value="NICKEL INSERTION PROTEIN-RELATED"/>
    <property type="match status" value="1"/>
</dbReference>
<evidence type="ECO:0000313" key="4">
    <source>
        <dbReference type="Proteomes" id="UP001165122"/>
    </source>
</evidence>
<feature type="compositionally biased region" description="Basic and acidic residues" evidence="2">
    <location>
        <begin position="134"/>
        <end position="155"/>
    </location>
</feature>
<evidence type="ECO:0000256" key="2">
    <source>
        <dbReference type="SAM" id="MobiDB-lite"/>
    </source>
</evidence>
<sequence>MAHSNPKILTTPYVWSADDGGVDGIVHVHFDLFSGVAGDMLMSSLLDYNPSLTPLVLKLLESIPALKGEWSLKVSKALKGHGEIGCTMIEVESVYGKTDDGLSNGDGGDSSSSSRTTGATTGGIFPKQNANETSHGHDHSHEHSHSHTHSHDHSHNHSHSGPLRTLPIIKSLLQSSPLPPWIIHKSLLTFTLLALAESNTHRTTLESVHFHEVGAIDSLIDVIGTISTLYLLNATSFSTSPIPFSEGTVFTDHGILPIPAPATAKLMVGFKTCEGPKSARGELVTPTGMAVLKALTWDYRGGVRGGACGRPPPDFVVDGVGVGGGKKEFGKHPNIMRSFIGRIVKNGSSDHPYQHAVRPKESIRRDYTETVKKEEEDELVTISNKDLEKMVNLLVDKKLAHLTISAPQKLPAPTPKSAFWNLKTLTLLQCNIDDLSPEILAHVCSTLMSTGALDVWQVSITMKKNRAATQLNCLCEEKDTGKLLEVIFRNTTTLGIRVERVERASVRRTFEKVQSSFKEGKGGEVRVKIGWVGEDAVTVHPEFEDCKGIAEQVGAPVKVVIDDAKMKVLN</sequence>
<protein>
    <recommendedName>
        <fullName evidence="5">DUF111-domain-containing protein</fullName>
    </recommendedName>
</protein>
<feature type="compositionally biased region" description="Low complexity" evidence="2">
    <location>
        <begin position="109"/>
        <end position="123"/>
    </location>
</feature>
<proteinExistence type="predicted"/>
<dbReference type="Gene3D" id="3.10.20.300">
    <property type="entry name" value="mk0293 like domain"/>
    <property type="match status" value="1"/>
</dbReference>
<name>A0A9W7C4Q7_9STRA</name>
<dbReference type="PANTHER" id="PTHR36566:SF1">
    <property type="entry name" value="PYRIDINIUM-3,5-BISTHIOCARBOXYLIC ACID MONONUCLEOTIDE NICKEL INSERTION PROTEIN"/>
    <property type="match status" value="1"/>
</dbReference>
<comment type="caution">
    <text evidence="3">The sequence shown here is derived from an EMBL/GenBank/DDBJ whole genome shotgun (WGS) entry which is preliminary data.</text>
</comment>
<dbReference type="Gene3D" id="3.30.70.1380">
    <property type="entry name" value="Transcriptional regulatory protein pf0864 domain like"/>
    <property type="match status" value="1"/>
</dbReference>